<keyword evidence="4" id="KW-1185">Reference proteome</keyword>
<accession>A0A3S5AZH2</accession>
<dbReference type="AlphaFoldDB" id="A0A3S5AZH2"/>
<evidence type="ECO:0000313" key="4">
    <source>
        <dbReference type="Proteomes" id="UP000784294"/>
    </source>
</evidence>
<name>A0A3S5AZH2_9PLAT</name>
<dbReference type="PANTHER" id="PTHR21301">
    <property type="entry name" value="REVERSE TRANSCRIPTASE"/>
    <property type="match status" value="1"/>
</dbReference>
<gene>
    <name evidence="3" type="ORF">PXEA_LOCUS29595</name>
</gene>
<evidence type="ECO:0000256" key="1">
    <source>
        <dbReference type="SAM" id="MobiDB-lite"/>
    </source>
</evidence>
<dbReference type="PROSITE" id="PS50878">
    <property type="entry name" value="RT_POL"/>
    <property type="match status" value="1"/>
</dbReference>
<organism evidence="3 4">
    <name type="scientific">Protopolystoma xenopodis</name>
    <dbReference type="NCBI Taxonomy" id="117903"/>
    <lineage>
        <taxon>Eukaryota</taxon>
        <taxon>Metazoa</taxon>
        <taxon>Spiralia</taxon>
        <taxon>Lophotrochozoa</taxon>
        <taxon>Platyhelminthes</taxon>
        <taxon>Monogenea</taxon>
        <taxon>Polyopisthocotylea</taxon>
        <taxon>Polystomatidea</taxon>
        <taxon>Polystomatidae</taxon>
        <taxon>Protopolystoma</taxon>
    </lineage>
</organism>
<dbReference type="Proteomes" id="UP000784294">
    <property type="component" value="Unassembled WGS sequence"/>
</dbReference>
<dbReference type="InterPro" id="IPR000477">
    <property type="entry name" value="RT_dom"/>
</dbReference>
<feature type="region of interest" description="Disordered" evidence="1">
    <location>
        <begin position="1"/>
        <end position="31"/>
    </location>
</feature>
<evidence type="ECO:0000259" key="2">
    <source>
        <dbReference type="PROSITE" id="PS50878"/>
    </source>
</evidence>
<feature type="domain" description="Reverse transcriptase" evidence="2">
    <location>
        <begin position="1"/>
        <end position="169"/>
    </location>
</feature>
<reference evidence="3" key="1">
    <citation type="submission" date="2018-11" db="EMBL/GenBank/DDBJ databases">
        <authorList>
            <consortium name="Pathogen Informatics"/>
        </authorList>
    </citation>
    <scope>NUCLEOTIDE SEQUENCE</scope>
</reference>
<protein>
    <recommendedName>
        <fullName evidence="2">Reverse transcriptase domain-containing protein</fullName>
    </recommendedName>
</protein>
<dbReference type="PANTHER" id="PTHR21301:SF10">
    <property type="entry name" value="REVERSE TRANSCRIPTASE DOMAIN-CONTAINING PROTEIN"/>
    <property type="match status" value="1"/>
</dbReference>
<proteinExistence type="predicted"/>
<evidence type="ECO:0000313" key="3">
    <source>
        <dbReference type="EMBL" id="VEL36155.1"/>
    </source>
</evidence>
<sequence>MEKLTDDADYEAGETFENVSSPLSDAGNHDNYHGRRLGTRCVLHGLPVNKTKLRQRGQPTSMKETDLLVSFDVESMYTNISGENALMALLEMLDREEDILESQRIGREPLTRLINLTIRATYFTFNRNIEKQIFGFPIGLPLSPLFANVYMKKKKENFEMAPLQPAVLM</sequence>
<comment type="caution">
    <text evidence="3">The sequence shown here is derived from an EMBL/GenBank/DDBJ whole genome shotgun (WGS) entry which is preliminary data.</text>
</comment>
<dbReference type="OrthoDB" id="10058657at2759"/>
<dbReference type="EMBL" id="CAAALY010251529">
    <property type="protein sequence ID" value="VEL36155.1"/>
    <property type="molecule type" value="Genomic_DNA"/>
</dbReference>